<dbReference type="Gene3D" id="3.80.10.10">
    <property type="entry name" value="Ribonuclease Inhibitor"/>
    <property type="match status" value="2"/>
</dbReference>
<dbReference type="InterPro" id="IPR001611">
    <property type="entry name" value="Leu-rich_rpt"/>
</dbReference>
<dbReference type="InterPro" id="IPR032675">
    <property type="entry name" value="LRR_dom_sf"/>
</dbReference>
<accession>A0A9J6C1E5</accession>
<organism evidence="1 2">
    <name type="scientific">Polypedilum vanderplanki</name>
    <name type="common">Sleeping chironomid midge</name>
    <dbReference type="NCBI Taxonomy" id="319348"/>
    <lineage>
        <taxon>Eukaryota</taxon>
        <taxon>Metazoa</taxon>
        <taxon>Ecdysozoa</taxon>
        <taxon>Arthropoda</taxon>
        <taxon>Hexapoda</taxon>
        <taxon>Insecta</taxon>
        <taxon>Pterygota</taxon>
        <taxon>Neoptera</taxon>
        <taxon>Endopterygota</taxon>
        <taxon>Diptera</taxon>
        <taxon>Nematocera</taxon>
        <taxon>Chironomoidea</taxon>
        <taxon>Chironomidae</taxon>
        <taxon>Chironominae</taxon>
        <taxon>Polypedilum</taxon>
        <taxon>Polypedilum</taxon>
    </lineage>
</organism>
<dbReference type="OrthoDB" id="10257471at2759"/>
<dbReference type="AlphaFoldDB" id="A0A9J6C1E5"/>
<dbReference type="InterPro" id="IPR050648">
    <property type="entry name" value="F-box_LRR-repeat"/>
</dbReference>
<protein>
    <submittedName>
        <fullName evidence="1">Uncharacterized protein</fullName>
    </submittedName>
</protein>
<dbReference type="SMART" id="SM00367">
    <property type="entry name" value="LRR_CC"/>
    <property type="match status" value="5"/>
</dbReference>
<dbReference type="InterPro" id="IPR006553">
    <property type="entry name" value="Leu-rich_rpt_Cys-con_subtyp"/>
</dbReference>
<dbReference type="PANTHER" id="PTHR13382">
    <property type="entry name" value="MITOCHONDRIAL ATP SYNTHASE COUPLING FACTOR B"/>
    <property type="match status" value="1"/>
</dbReference>
<dbReference type="EMBL" id="JADBJN010000002">
    <property type="protein sequence ID" value="KAG5675988.1"/>
    <property type="molecule type" value="Genomic_DNA"/>
</dbReference>
<dbReference type="SUPFAM" id="SSF52047">
    <property type="entry name" value="RNI-like"/>
    <property type="match status" value="1"/>
</dbReference>
<dbReference type="Proteomes" id="UP001107558">
    <property type="component" value="Chromosome 2"/>
</dbReference>
<proteinExistence type="predicted"/>
<reference evidence="1" key="1">
    <citation type="submission" date="2021-03" db="EMBL/GenBank/DDBJ databases">
        <title>Chromosome level genome of the anhydrobiotic midge Polypedilum vanderplanki.</title>
        <authorList>
            <person name="Yoshida Y."/>
            <person name="Kikawada T."/>
            <person name="Gusev O."/>
        </authorList>
    </citation>
    <scope>NUCLEOTIDE SEQUENCE</scope>
    <source>
        <strain evidence="1">NIAS01</strain>
        <tissue evidence="1">Whole body or cell culture</tissue>
    </source>
</reference>
<evidence type="ECO:0000313" key="2">
    <source>
        <dbReference type="Proteomes" id="UP001107558"/>
    </source>
</evidence>
<dbReference type="Pfam" id="PF13516">
    <property type="entry name" value="LRR_6"/>
    <property type="match status" value="2"/>
</dbReference>
<keyword evidence="2" id="KW-1185">Reference proteome</keyword>
<sequence>MSEINILHLIYNDTFIEIKRFLSLKDIFNLRCVSSDFRDYFDNELAVLKVLNFAGQDDRAVSCLKLLNNRCMNLRTINFSNCRWLTNDLLIPMLFNNSHTLREINLSRCENLTEMAIHPLIIHCKQIKKLVLSHCSHWLTIGSLEALIFHHCNIEELDLTGCVTMSERCLTLLLQKFQKLKVLCLASMPCVNDNILFNISKFQSDIVHLNLFNCNAITDRGVGALSLNCKHLETLSVRGCHLITDRSLNLLRSRNVHIDVSKTSASAFIIRFNQFARQRQFYLQV</sequence>
<dbReference type="GO" id="GO:0005737">
    <property type="term" value="C:cytoplasm"/>
    <property type="evidence" value="ECO:0007669"/>
    <property type="project" value="TreeGrafter"/>
</dbReference>
<evidence type="ECO:0000313" key="1">
    <source>
        <dbReference type="EMBL" id="KAG5675988.1"/>
    </source>
</evidence>
<name>A0A9J6C1E5_POLVA</name>
<comment type="caution">
    <text evidence="1">The sequence shown here is derived from an EMBL/GenBank/DDBJ whole genome shotgun (WGS) entry which is preliminary data.</text>
</comment>
<gene>
    <name evidence="1" type="ORF">PVAND_005844</name>
</gene>